<evidence type="ECO:0000313" key="3">
    <source>
        <dbReference type="Proteomes" id="UP000319143"/>
    </source>
</evidence>
<organism evidence="2 3">
    <name type="scientific">Novipirellula artificiosorum</name>
    <dbReference type="NCBI Taxonomy" id="2528016"/>
    <lineage>
        <taxon>Bacteria</taxon>
        <taxon>Pseudomonadati</taxon>
        <taxon>Planctomycetota</taxon>
        <taxon>Planctomycetia</taxon>
        <taxon>Pirellulales</taxon>
        <taxon>Pirellulaceae</taxon>
        <taxon>Novipirellula</taxon>
    </lineage>
</organism>
<dbReference type="Proteomes" id="UP000319143">
    <property type="component" value="Unassembled WGS sequence"/>
</dbReference>
<sequence length="83" mass="8917">MCEIANVIGDDDCDCGNGGLDKLVFFSTTAALPSDPLSGQVRRFEKVARVAMPFGFPHNDRGAAGFLPKRRTARPVEPGEPLL</sequence>
<dbReference type="EMBL" id="SJPV01000003">
    <property type="protein sequence ID" value="TWU39519.1"/>
    <property type="molecule type" value="Genomic_DNA"/>
</dbReference>
<feature type="region of interest" description="Disordered" evidence="1">
    <location>
        <begin position="63"/>
        <end position="83"/>
    </location>
</feature>
<keyword evidence="3" id="KW-1185">Reference proteome</keyword>
<comment type="caution">
    <text evidence="2">The sequence shown here is derived from an EMBL/GenBank/DDBJ whole genome shotgun (WGS) entry which is preliminary data.</text>
</comment>
<reference evidence="2 3" key="1">
    <citation type="submission" date="2019-02" db="EMBL/GenBank/DDBJ databases">
        <title>Deep-cultivation of Planctomycetes and their phenomic and genomic characterization uncovers novel biology.</title>
        <authorList>
            <person name="Wiegand S."/>
            <person name="Jogler M."/>
            <person name="Boedeker C."/>
            <person name="Pinto D."/>
            <person name="Vollmers J."/>
            <person name="Rivas-Marin E."/>
            <person name="Kohn T."/>
            <person name="Peeters S.H."/>
            <person name="Heuer A."/>
            <person name="Rast P."/>
            <person name="Oberbeckmann S."/>
            <person name="Bunk B."/>
            <person name="Jeske O."/>
            <person name="Meyerdierks A."/>
            <person name="Storesund J.E."/>
            <person name="Kallscheuer N."/>
            <person name="Luecker S."/>
            <person name="Lage O.M."/>
            <person name="Pohl T."/>
            <person name="Merkel B.J."/>
            <person name="Hornburger P."/>
            <person name="Mueller R.-W."/>
            <person name="Bruemmer F."/>
            <person name="Labrenz M."/>
            <person name="Spormann A.M."/>
            <person name="Op Den Camp H."/>
            <person name="Overmann J."/>
            <person name="Amann R."/>
            <person name="Jetten M.S.M."/>
            <person name="Mascher T."/>
            <person name="Medema M.H."/>
            <person name="Devos D.P."/>
            <person name="Kaster A.-K."/>
            <person name="Ovreas L."/>
            <person name="Rohde M."/>
            <person name="Galperin M.Y."/>
            <person name="Jogler C."/>
        </authorList>
    </citation>
    <scope>NUCLEOTIDE SEQUENCE [LARGE SCALE GENOMIC DNA]</scope>
    <source>
        <strain evidence="2 3">Poly41</strain>
    </source>
</reference>
<name>A0A5C6DXH0_9BACT</name>
<gene>
    <name evidence="2" type="ORF">Poly41_23740</name>
</gene>
<dbReference type="AlphaFoldDB" id="A0A5C6DXH0"/>
<accession>A0A5C6DXH0</accession>
<evidence type="ECO:0000256" key="1">
    <source>
        <dbReference type="SAM" id="MobiDB-lite"/>
    </source>
</evidence>
<protein>
    <submittedName>
        <fullName evidence="2">Uncharacterized protein</fullName>
    </submittedName>
</protein>
<proteinExistence type="predicted"/>
<evidence type="ECO:0000313" key="2">
    <source>
        <dbReference type="EMBL" id="TWU39519.1"/>
    </source>
</evidence>